<dbReference type="AlphaFoldDB" id="A0A645GQ17"/>
<sequence>MALDLAFRQGAHLVHEGVPLADGNAQLAFDGLGIKAGGVGDLHGVACPLQGNRQGVVADHPHGSGHSDCGQGAITGSRQEQITVDNVIALKGR</sequence>
<dbReference type="EMBL" id="VSSQ01075460">
    <property type="protein sequence ID" value="MPN26054.1"/>
    <property type="molecule type" value="Genomic_DNA"/>
</dbReference>
<evidence type="ECO:0000313" key="2">
    <source>
        <dbReference type="EMBL" id="MPN26054.1"/>
    </source>
</evidence>
<reference evidence="2" key="1">
    <citation type="submission" date="2019-08" db="EMBL/GenBank/DDBJ databases">
        <authorList>
            <person name="Kucharzyk K."/>
            <person name="Murdoch R.W."/>
            <person name="Higgins S."/>
            <person name="Loffler F."/>
        </authorList>
    </citation>
    <scope>NUCLEOTIDE SEQUENCE</scope>
</reference>
<name>A0A645GQ17_9ZZZZ</name>
<comment type="caution">
    <text evidence="2">The sequence shown here is derived from an EMBL/GenBank/DDBJ whole genome shotgun (WGS) entry which is preliminary data.</text>
</comment>
<organism evidence="2">
    <name type="scientific">bioreactor metagenome</name>
    <dbReference type="NCBI Taxonomy" id="1076179"/>
    <lineage>
        <taxon>unclassified sequences</taxon>
        <taxon>metagenomes</taxon>
        <taxon>ecological metagenomes</taxon>
    </lineage>
</organism>
<evidence type="ECO:0000256" key="1">
    <source>
        <dbReference type="SAM" id="MobiDB-lite"/>
    </source>
</evidence>
<gene>
    <name evidence="2" type="ORF">SDC9_173476</name>
</gene>
<proteinExistence type="predicted"/>
<accession>A0A645GQ17</accession>
<protein>
    <submittedName>
        <fullName evidence="2">Uncharacterized protein</fullName>
    </submittedName>
</protein>
<feature type="region of interest" description="Disordered" evidence="1">
    <location>
        <begin position="56"/>
        <end position="76"/>
    </location>
</feature>